<dbReference type="InterPro" id="IPR023213">
    <property type="entry name" value="CAT-like_dom_sf"/>
</dbReference>
<dbReference type="EC" id="2.3.1.-" evidence="8"/>
<accession>A0A017S7T0</accession>
<name>A0A017S7T0_ASPRC</name>
<dbReference type="Pfam" id="PF00364">
    <property type="entry name" value="Biotin_lipoyl"/>
    <property type="match status" value="1"/>
</dbReference>
<dbReference type="PANTHER" id="PTHR43416">
    <property type="entry name" value="DIHYDROLIPOYLLYSINE-RESIDUE SUCCINYLTRANSFERASE COMPONENT OF 2-OXOGLUTARATE DEHYDROGENASE COMPLEX, MITOCHONDRIAL-RELATED"/>
    <property type="match status" value="1"/>
</dbReference>
<dbReference type="SUPFAM" id="SSF52777">
    <property type="entry name" value="CoA-dependent acyltransferases"/>
    <property type="match status" value="1"/>
</dbReference>
<dbReference type="GO" id="GO:0005739">
    <property type="term" value="C:mitochondrion"/>
    <property type="evidence" value="ECO:0007669"/>
    <property type="project" value="TreeGrafter"/>
</dbReference>
<dbReference type="EMBL" id="KK088433">
    <property type="protein sequence ID" value="EYE93063.1"/>
    <property type="molecule type" value="Genomic_DNA"/>
</dbReference>
<dbReference type="STRING" id="1388766.A0A017S7T0"/>
<keyword evidence="6 8" id="KW-0450">Lipoyl</keyword>
<evidence type="ECO:0000313" key="12">
    <source>
        <dbReference type="Proteomes" id="UP000019804"/>
    </source>
</evidence>
<dbReference type="Proteomes" id="UP000019804">
    <property type="component" value="Unassembled WGS sequence"/>
</dbReference>
<keyword evidence="5 8" id="KW-0808">Transferase</keyword>
<evidence type="ECO:0000256" key="3">
    <source>
        <dbReference type="ARBA" id="ARBA00007317"/>
    </source>
</evidence>
<dbReference type="Pfam" id="PF00198">
    <property type="entry name" value="2-oxoacid_dh"/>
    <property type="match status" value="1"/>
</dbReference>
<dbReference type="InterPro" id="IPR001078">
    <property type="entry name" value="2-oxoacid_DH_actylTfrase"/>
</dbReference>
<evidence type="ECO:0000256" key="8">
    <source>
        <dbReference type="RuleBase" id="RU003423"/>
    </source>
</evidence>
<dbReference type="InterPro" id="IPR050537">
    <property type="entry name" value="2-oxoacid_dehydrogenase"/>
</dbReference>
<dbReference type="CDD" id="cd06849">
    <property type="entry name" value="lipoyl_domain"/>
    <property type="match status" value="1"/>
</dbReference>
<dbReference type="OrthoDB" id="5391403at2759"/>
<gene>
    <name evidence="11" type="ORF">EURHEDRAFT_504913</name>
</gene>
<comment type="cofactor">
    <cofactor evidence="1 8">
        <name>(R)-lipoate</name>
        <dbReference type="ChEBI" id="CHEBI:83088"/>
    </cofactor>
</comment>
<feature type="region of interest" description="Disordered" evidence="9">
    <location>
        <begin position="91"/>
        <end position="133"/>
    </location>
</feature>
<protein>
    <recommendedName>
        <fullName evidence="8">Dihydrolipoamide acetyltransferase component of pyruvate dehydrogenase complex</fullName>
        <ecNumber evidence="8">2.3.1.-</ecNumber>
    </recommendedName>
</protein>
<dbReference type="SUPFAM" id="SSF51230">
    <property type="entry name" value="Single hybrid motif"/>
    <property type="match status" value="1"/>
</dbReference>
<sequence length="377" mass="40948">MLQYLNPRNANTKIVNAPQMAESISEGVLASYTKQVGDYVDLDEELALIETDNIDVAVNAPDPGIVTKLLVGEGDTVTVGQALIEIDVDAREKPTSSAKDSEPQRVKDLAAQQYSAEQKQQQSMAPAASSSLSQEASVSAYGDSSRAENKVKMIRMRLRTAERLKESQNTTAFLTTFNEVDMSQVIAMRKQYKDEVLDKQGVKLGFMGPVARASAMALNQIPAVNAAIENDDTIVFRDYVDLSIAVATPKGLVTPVLRNIERKSVVGIEQGIAELGKKARDSKLAMNDLTGGTFTVSNSGIWGSLFGTPIINMPQSAVLGIYGIQERPVVIDGEAYIRSIMHVALTYDHRLVDGREAVILLALVKKYLEDPASMLLI</sequence>
<dbReference type="InterPro" id="IPR000089">
    <property type="entry name" value="Biotin_lipoyl"/>
</dbReference>
<dbReference type="RefSeq" id="XP_040636751.1">
    <property type="nucleotide sequence ID" value="XM_040785822.1"/>
</dbReference>
<keyword evidence="4" id="KW-0816">Tricarboxylic acid cycle</keyword>
<organism evidence="11 12">
    <name type="scientific">Aspergillus ruber (strain CBS 135680)</name>
    <dbReference type="NCBI Taxonomy" id="1388766"/>
    <lineage>
        <taxon>Eukaryota</taxon>
        <taxon>Fungi</taxon>
        <taxon>Dikarya</taxon>
        <taxon>Ascomycota</taxon>
        <taxon>Pezizomycotina</taxon>
        <taxon>Eurotiomycetes</taxon>
        <taxon>Eurotiomycetidae</taxon>
        <taxon>Eurotiales</taxon>
        <taxon>Aspergillaceae</taxon>
        <taxon>Aspergillus</taxon>
        <taxon>Aspergillus subgen. Aspergillus</taxon>
    </lineage>
</organism>
<reference evidence="12" key="1">
    <citation type="journal article" date="2014" name="Nat. Commun.">
        <title>Genomic adaptations of the halophilic Dead Sea filamentous fungus Eurotium rubrum.</title>
        <authorList>
            <person name="Kis-Papo T."/>
            <person name="Weig A.R."/>
            <person name="Riley R."/>
            <person name="Persoh D."/>
            <person name="Salamov A."/>
            <person name="Sun H."/>
            <person name="Lipzen A."/>
            <person name="Wasser S.P."/>
            <person name="Rambold G."/>
            <person name="Grigoriev I.V."/>
            <person name="Nevo E."/>
        </authorList>
    </citation>
    <scope>NUCLEOTIDE SEQUENCE [LARGE SCALE GENOMIC DNA]</scope>
    <source>
        <strain evidence="12">CBS 135680</strain>
    </source>
</reference>
<dbReference type="Gene3D" id="2.40.50.100">
    <property type="match status" value="1"/>
</dbReference>
<evidence type="ECO:0000256" key="7">
    <source>
        <dbReference type="ARBA" id="ARBA00023315"/>
    </source>
</evidence>
<dbReference type="Gene3D" id="3.30.559.10">
    <property type="entry name" value="Chloramphenicol acetyltransferase-like domain"/>
    <property type="match status" value="1"/>
</dbReference>
<dbReference type="InterPro" id="IPR011053">
    <property type="entry name" value="Single_hybrid_motif"/>
</dbReference>
<dbReference type="PANTHER" id="PTHR43416:SF5">
    <property type="entry name" value="DIHYDROLIPOYLLYSINE-RESIDUE SUCCINYLTRANSFERASE COMPONENT OF 2-OXOGLUTARATE DEHYDROGENASE COMPLEX, MITOCHONDRIAL"/>
    <property type="match status" value="1"/>
</dbReference>
<feature type="compositionally biased region" description="Basic and acidic residues" evidence="9">
    <location>
        <begin position="91"/>
        <end position="108"/>
    </location>
</feature>
<dbReference type="GO" id="GO:0006099">
    <property type="term" value="P:tricarboxylic acid cycle"/>
    <property type="evidence" value="ECO:0007669"/>
    <property type="project" value="UniProtKB-KW"/>
</dbReference>
<comment type="pathway">
    <text evidence="2">Amino-acid degradation; L-lysine degradation via saccharopine pathway; glutaryl-CoA from L-lysine: step 6/6.</text>
</comment>
<keyword evidence="7 8" id="KW-0012">Acyltransferase</keyword>
<dbReference type="HOGENOM" id="CLU_016733_0_1_1"/>
<keyword evidence="12" id="KW-1185">Reference proteome</keyword>
<evidence type="ECO:0000256" key="1">
    <source>
        <dbReference type="ARBA" id="ARBA00001938"/>
    </source>
</evidence>
<evidence type="ECO:0000256" key="5">
    <source>
        <dbReference type="ARBA" id="ARBA00022679"/>
    </source>
</evidence>
<dbReference type="PROSITE" id="PS50968">
    <property type="entry name" value="BIOTINYL_LIPOYL"/>
    <property type="match status" value="1"/>
</dbReference>
<evidence type="ECO:0000313" key="11">
    <source>
        <dbReference type="EMBL" id="EYE93063.1"/>
    </source>
</evidence>
<dbReference type="AlphaFoldDB" id="A0A017S7T0"/>
<proteinExistence type="inferred from homology"/>
<dbReference type="GeneID" id="63700946"/>
<evidence type="ECO:0000256" key="9">
    <source>
        <dbReference type="SAM" id="MobiDB-lite"/>
    </source>
</evidence>
<comment type="similarity">
    <text evidence="3 8">Belongs to the 2-oxoacid dehydrogenase family.</text>
</comment>
<feature type="domain" description="Lipoyl-binding" evidence="10">
    <location>
        <begin position="12"/>
        <end position="87"/>
    </location>
</feature>
<evidence type="ECO:0000256" key="4">
    <source>
        <dbReference type="ARBA" id="ARBA00022532"/>
    </source>
</evidence>
<dbReference type="GO" id="GO:0004149">
    <property type="term" value="F:dihydrolipoyllysine-residue succinyltransferase activity"/>
    <property type="evidence" value="ECO:0007669"/>
    <property type="project" value="TreeGrafter"/>
</dbReference>
<evidence type="ECO:0000256" key="6">
    <source>
        <dbReference type="ARBA" id="ARBA00022823"/>
    </source>
</evidence>
<evidence type="ECO:0000259" key="10">
    <source>
        <dbReference type="PROSITE" id="PS50968"/>
    </source>
</evidence>
<feature type="compositionally biased region" description="Low complexity" evidence="9">
    <location>
        <begin position="110"/>
        <end position="133"/>
    </location>
</feature>
<evidence type="ECO:0000256" key="2">
    <source>
        <dbReference type="ARBA" id="ARBA00005145"/>
    </source>
</evidence>